<protein>
    <submittedName>
        <fullName evidence="1">Uncharacterized protein</fullName>
    </submittedName>
</protein>
<keyword evidence="2" id="KW-1185">Reference proteome</keyword>
<evidence type="ECO:0000313" key="1">
    <source>
        <dbReference type="EMBL" id="UYP47583.1"/>
    </source>
</evidence>
<organism evidence="1 2">
    <name type="scientific">Candidatus Lokiarchaeum ossiferum</name>
    <dbReference type="NCBI Taxonomy" id="2951803"/>
    <lineage>
        <taxon>Archaea</taxon>
        <taxon>Promethearchaeati</taxon>
        <taxon>Promethearchaeota</taxon>
        <taxon>Promethearchaeia</taxon>
        <taxon>Promethearchaeales</taxon>
        <taxon>Promethearchaeaceae</taxon>
        <taxon>Candidatus Lokiarchaeum</taxon>
    </lineage>
</organism>
<proteinExistence type="predicted"/>
<dbReference type="Proteomes" id="UP001208689">
    <property type="component" value="Chromosome"/>
</dbReference>
<name>A0ABY6HW60_9ARCH</name>
<gene>
    <name evidence="1" type="ORF">NEF87_003868</name>
</gene>
<dbReference type="EMBL" id="CP104013">
    <property type="protein sequence ID" value="UYP47583.1"/>
    <property type="molecule type" value="Genomic_DNA"/>
</dbReference>
<sequence length="57" mass="6543">MSSRTFQCPKCNNADRRKLKEIEDKEKPALYYSMQGTPVFPKKIHCGACGHEWPKTG</sequence>
<reference evidence="1" key="1">
    <citation type="submission" date="2022-09" db="EMBL/GenBank/DDBJ databases">
        <title>Actin cytoskeleton and complex cell architecture in an #Asgard archaeon.</title>
        <authorList>
            <person name="Ponce Toledo R.I."/>
            <person name="Schleper C."/>
            <person name="Rodrigues Oliveira T."/>
            <person name="Wollweber F."/>
            <person name="Xu J."/>
            <person name="Rittmann S."/>
            <person name="Klingl A."/>
            <person name="Pilhofer M."/>
        </authorList>
    </citation>
    <scope>NUCLEOTIDE SEQUENCE</scope>
    <source>
        <strain evidence="1">B-35</strain>
    </source>
</reference>
<accession>A0ABY6HW60</accession>
<evidence type="ECO:0000313" key="2">
    <source>
        <dbReference type="Proteomes" id="UP001208689"/>
    </source>
</evidence>